<comment type="caution">
    <text evidence="2">The sequence shown here is derived from an EMBL/GenBank/DDBJ whole genome shotgun (WGS) entry which is preliminary data.</text>
</comment>
<feature type="compositionally biased region" description="Basic and acidic residues" evidence="1">
    <location>
        <begin position="88"/>
        <end position="112"/>
    </location>
</feature>
<name>A0ABQ7I1C6_9MICR</name>
<protein>
    <submittedName>
        <fullName evidence="2">Uncharacterized protein</fullName>
    </submittedName>
</protein>
<proteinExistence type="predicted"/>
<evidence type="ECO:0000256" key="1">
    <source>
        <dbReference type="SAM" id="MobiDB-lite"/>
    </source>
</evidence>
<gene>
    <name evidence="2" type="ORF">TCON_0584</name>
</gene>
<dbReference type="Proteomes" id="UP001516464">
    <property type="component" value="Unassembled WGS sequence"/>
</dbReference>
<reference evidence="2 3" key="1">
    <citation type="submission" date="2019-01" db="EMBL/GenBank/DDBJ databases">
        <title>Genomes sequencing and comparative genomics of infectious freshwater microsporidia, Cucumispora dikerogammari and Thelohania contejeani.</title>
        <authorList>
            <person name="Cormier A."/>
            <person name="Giraud I."/>
            <person name="Wattier R."/>
            <person name="Teixeira M."/>
            <person name="Grandjean F."/>
            <person name="Rigaud T."/>
            <person name="Cordaux R."/>
        </authorList>
    </citation>
    <scope>NUCLEOTIDE SEQUENCE [LARGE SCALE GENOMIC DNA]</scope>
    <source>
        <strain evidence="2">T1</strain>
        <tissue evidence="2">Spores</tissue>
    </source>
</reference>
<feature type="region of interest" description="Disordered" evidence="1">
    <location>
        <begin position="77"/>
        <end position="139"/>
    </location>
</feature>
<dbReference type="EMBL" id="SBIQ01000023">
    <property type="protein sequence ID" value="KAF7684215.1"/>
    <property type="molecule type" value="Genomic_DNA"/>
</dbReference>
<keyword evidence="3" id="KW-1185">Reference proteome</keyword>
<accession>A0ABQ7I1C6</accession>
<evidence type="ECO:0000313" key="2">
    <source>
        <dbReference type="EMBL" id="KAF7684215.1"/>
    </source>
</evidence>
<evidence type="ECO:0000313" key="3">
    <source>
        <dbReference type="Proteomes" id="UP001516464"/>
    </source>
</evidence>
<sequence length="139" mass="16387">MEKITDINPNEDIKREARFIEVATKYLKEIDFKEPSVYDGEMLRSEDEINKCISAEKADDKKRLAAEMKIKTLKDKVLEKKGKRKGGDKKENKDIGENDNKKEINVKKEANEKKKKKPMVVNRKRKIINRKNIKNQKKR</sequence>
<feature type="compositionally biased region" description="Basic residues" evidence="1">
    <location>
        <begin position="113"/>
        <end position="139"/>
    </location>
</feature>
<organism evidence="2 3">
    <name type="scientific">Astathelohania contejeani</name>
    <dbReference type="NCBI Taxonomy" id="164912"/>
    <lineage>
        <taxon>Eukaryota</taxon>
        <taxon>Fungi</taxon>
        <taxon>Fungi incertae sedis</taxon>
        <taxon>Microsporidia</taxon>
        <taxon>Astathelohaniidae</taxon>
        <taxon>Astathelohania</taxon>
    </lineage>
</organism>